<evidence type="ECO:0000256" key="1">
    <source>
        <dbReference type="SAM" id="Coils"/>
    </source>
</evidence>
<evidence type="ECO:0000313" key="6">
    <source>
        <dbReference type="Proteomes" id="UP000240974"/>
    </source>
</evidence>
<dbReference type="GeneID" id="70580410"/>
<dbReference type="Gene3D" id="1.20.1500.10">
    <property type="entry name" value="YheA/YmcA-like"/>
    <property type="match status" value="1"/>
</dbReference>
<accession>A0A2T3G6X8</accession>
<dbReference type="Proteomes" id="UP001197827">
    <property type="component" value="Unassembled WGS sequence"/>
</dbReference>
<evidence type="ECO:0000313" key="3">
    <source>
        <dbReference type="EMBL" id="MCB8560505.1"/>
    </source>
</evidence>
<gene>
    <name evidence="5" type="ORF">C7U54_00360</name>
    <name evidence="2" type="ORF">Fi14EGH31_19700</name>
    <name evidence="3" type="ORF">LJD74_00610</name>
    <name evidence="4" type="ORF">NE542_04055</name>
</gene>
<dbReference type="EMBL" id="PYLQ01000001">
    <property type="protein sequence ID" value="PST43201.1"/>
    <property type="molecule type" value="Genomic_DNA"/>
</dbReference>
<dbReference type="KEGG" id="fit:Fi14EGH31_19700"/>
<proteinExistence type="predicted"/>
<dbReference type="Proteomes" id="UP001204814">
    <property type="component" value="Unassembled WGS sequence"/>
</dbReference>
<dbReference type="InterPro" id="IPR010368">
    <property type="entry name" value="Com_YlbF"/>
</dbReference>
<reference evidence="4" key="5">
    <citation type="submission" date="2022-06" db="EMBL/GenBank/DDBJ databases">
        <title>Isolation of gut microbiota from human fecal samples.</title>
        <authorList>
            <person name="Pamer E.G."/>
            <person name="Barat B."/>
            <person name="Waligurski E."/>
            <person name="Medina S."/>
            <person name="Paddock L."/>
            <person name="Mostad J."/>
        </authorList>
    </citation>
    <scope>NUCLEOTIDE SEQUENCE</scope>
    <source>
        <strain evidence="4">DFI.6.24</strain>
    </source>
</reference>
<dbReference type="AlphaFoldDB" id="A0A2T3G6X8"/>
<reference evidence="7" key="3">
    <citation type="submission" date="2020-09" db="EMBL/GenBank/DDBJ databases">
        <title>Complete genome sequencing of Faecalibacillus intestinalis strain 14EGH31.</title>
        <authorList>
            <person name="Sakamoto M."/>
            <person name="Murakami T."/>
            <person name="Mori H."/>
        </authorList>
    </citation>
    <scope>NUCLEOTIDE SEQUENCE [LARGE SCALE GENOMIC DNA]</scope>
    <source>
        <strain evidence="7">14EGH31</strain>
    </source>
</reference>
<evidence type="ECO:0000313" key="2">
    <source>
        <dbReference type="EMBL" id="BCL58258.1"/>
    </source>
</evidence>
<reference evidence="2" key="2">
    <citation type="journal article" date="2020" name="Microbiol. Resour. Announc.">
        <title>Complete Genome Sequence of Faecalibacillus intestinalis JCM 34082, Isolated from Feces from a Healthy Japanese Female.</title>
        <authorList>
            <person name="Sakamoto M."/>
            <person name="Ikeyama N."/>
            <person name="Toyoda A."/>
            <person name="Murakami T."/>
            <person name="Mori H."/>
            <person name="Ohkuma M."/>
        </authorList>
    </citation>
    <scope>NUCLEOTIDE SEQUENCE</scope>
    <source>
        <strain evidence="2">14EGH31</strain>
    </source>
</reference>
<dbReference type="Proteomes" id="UP000240974">
    <property type="component" value="Unassembled WGS sequence"/>
</dbReference>
<dbReference type="EMBL" id="JANGBO010000002">
    <property type="protein sequence ID" value="MCQ5061010.1"/>
    <property type="molecule type" value="Genomic_DNA"/>
</dbReference>
<reference evidence="3" key="4">
    <citation type="submission" date="2021-10" db="EMBL/GenBank/DDBJ databases">
        <title>Collection of gut derived symbiotic bacterial strains cultured from healthy donors.</title>
        <authorList>
            <person name="Lin H."/>
            <person name="Littmann E."/>
            <person name="Kohout C."/>
            <person name="Pamer E.G."/>
        </authorList>
    </citation>
    <scope>NUCLEOTIDE SEQUENCE</scope>
    <source>
        <strain evidence="3">DFI.5.2</strain>
    </source>
</reference>
<dbReference type="InterPro" id="IPR023378">
    <property type="entry name" value="YheA/YmcA-like_dom_sf"/>
</dbReference>
<organism evidence="5 6">
    <name type="scientific">Faecalibacillus intestinalis</name>
    <dbReference type="NCBI Taxonomy" id="1982626"/>
    <lineage>
        <taxon>Bacteria</taxon>
        <taxon>Bacillati</taxon>
        <taxon>Bacillota</taxon>
        <taxon>Erysipelotrichia</taxon>
        <taxon>Erysipelotrichales</taxon>
        <taxon>Coprobacillaceae</taxon>
        <taxon>Faecalibacillus</taxon>
    </lineage>
</organism>
<name>A0A2T3G6X8_9FIRM</name>
<dbReference type="Pfam" id="PF06133">
    <property type="entry name" value="Com_YlbF"/>
    <property type="match status" value="1"/>
</dbReference>
<keyword evidence="6" id="KW-1185">Reference proteome</keyword>
<dbReference type="SUPFAM" id="SSF158622">
    <property type="entry name" value="YheA/YmcA-like"/>
    <property type="match status" value="1"/>
</dbReference>
<reference evidence="5 6" key="1">
    <citation type="journal article" date="2019" name="Int. J. Syst. Evol. Microbiol.">
        <title>Faecalibacillus intestinalis gen. nov., sp. nov. and Faecalibacillus faecis sp. nov., isolated from human faeces.</title>
        <authorList>
            <person name="Seo B."/>
            <person name="Jeon K."/>
            <person name="Baek I."/>
            <person name="Lee Y.M."/>
            <person name="Baek K."/>
            <person name="Ko G."/>
        </authorList>
    </citation>
    <scope>NUCLEOTIDE SEQUENCE [LARGE SCALE GENOMIC DNA]</scope>
    <source>
        <strain evidence="5 6">SNUG30099</strain>
    </source>
</reference>
<evidence type="ECO:0000313" key="4">
    <source>
        <dbReference type="EMBL" id="MCQ5061010.1"/>
    </source>
</evidence>
<dbReference type="EMBL" id="JAJDKQ010000001">
    <property type="protein sequence ID" value="MCB8560505.1"/>
    <property type="molecule type" value="Genomic_DNA"/>
</dbReference>
<dbReference type="EMBL" id="AP024085">
    <property type="protein sequence ID" value="BCL58258.1"/>
    <property type="molecule type" value="Genomic_DNA"/>
</dbReference>
<protein>
    <submittedName>
        <fullName evidence="5">YlbF family regulator</fullName>
    </submittedName>
</protein>
<evidence type="ECO:0000313" key="5">
    <source>
        <dbReference type="EMBL" id="PST43201.1"/>
    </source>
</evidence>
<keyword evidence="1" id="KW-0175">Coiled coil</keyword>
<sequence>MNETIYDLIDAIKEDKRYLQFKEQSLKLLNQETKELLDNYQNLLQELDDLKKFEKYIDLTQKRQELNEVRKRMSQNENIQKYYQSYYKINELLDEVTKIVFKDISDSLDTSGYKL</sequence>
<feature type="coiled-coil region" evidence="1">
    <location>
        <begin position="19"/>
        <end position="79"/>
    </location>
</feature>
<dbReference type="RefSeq" id="WP_022002917.1">
    <property type="nucleotide sequence ID" value="NZ_AP024085.1"/>
</dbReference>
<dbReference type="Proteomes" id="UP000593842">
    <property type="component" value="Chromosome"/>
</dbReference>
<evidence type="ECO:0000313" key="7">
    <source>
        <dbReference type="Proteomes" id="UP000593842"/>
    </source>
</evidence>